<evidence type="ECO:0000313" key="2">
    <source>
        <dbReference type="Proteomes" id="UP001419268"/>
    </source>
</evidence>
<comment type="caution">
    <text evidence="1">The sequence shown here is derived from an EMBL/GenBank/DDBJ whole genome shotgun (WGS) entry which is preliminary data.</text>
</comment>
<protein>
    <submittedName>
        <fullName evidence="1">Uncharacterized protein</fullName>
    </submittedName>
</protein>
<reference evidence="1 2" key="1">
    <citation type="submission" date="2024-01" db="EMBL/GenBank/DDBJ databases">
        <title>Genome assemblies of Stephania.</title>
        <authorList>
            <person name="Yang L."/>
        </authorList>
    </citation>
    <scope>NUCLEOTIDE SEQUENCE [LARGE SCALE GENOMIC DNA]</scope>
    <source>
        <strain evidence="1">JXDWG</strain>
        <tissue evidence="1">Leaf</tissue>
    </source>
</reference>
<organism evidence="1 2">
    <name type="scientific">Stephania cephalantha</name>
    <dbReference type="NCBI Taxonomy" id="152367"/>
    <lineage>
        <taxon>Eukaryota</taxon>
        <taxon>Viridiplantae</taxon>
        <taxon>Streptophyta</taxon>
        <taxon>Embryophyta</taxon>
        <taxon>Tracheophyta</taxon>
        <taxon>Spermatophyta</taxon>
        <taxon>Magnoliopsida</taxon>
        <taxon>Ranunculales</taxon>
        <taxon>Menispermaceae</taxon>
        <taxon>Menispermoideae</taxon>
        <taxon>Cissampelideae</taxon>
        <taxon>Stephania</taxon>
    </lineage>
</organism>
<dbReference type="AlphaFoldDB" id="A0AAP0ELU3"/>
<gene>
    <name evidence="1" type="ORF">Scep_025601</name>
</gene>
<keyword evidence="2" id="KW-1185">Reference proteome</keyword>
<dbReference type="EMBL" id="JBBNAG010000011">
    <property type="protein sequence ID" value="KAK9094132.1"/>
    <property type="molecule type" value="Genomic_DNA"/>
</dbReference>
<evidence type="ECO:0000313" key="1">
    <source>
        <dbReference type="EMBL" id="KAK9094132.1"/>
    </source>
</evidence>
<sequence length="153" mass="17724">MNRWQDQDVSKVWSTGLVAPPRRLASTVVVPPTKWLAMLANHRKRCDQFNRRITAIRDIRTGLTQLQGPYHTPIDETELYLSVVERSGKGHVYGLWWTPLGSRRTHAGVRSSRSMAANDEPIEQLRRVINEIQRSLLRVIQDKTLDLDQLREM</sequence>
<proteinExistence type="predicted"/>
<accession>A0AAP0ELU3</accession>
<dbReference type="Proteomes" id="UP001419268">
    <property type="component" value="Unassembled WGS sequence"/>
</dbReference>
<name>A0AAP0ELU3_9MAGN</name>